<dbReference type="CDD" id="cd15134">
    <property type="entry name" value="7tmA_capaR"/>
    <property type="match status" value="1"/>
</dbReference>
<feature type="transmembrane region" description="Helical" evidence="14">
    <location>
        <begin position="213"/>
        <end position="233"/>
    </location>
</feature>
<dbReference type="PROSITE" id="PS50262">
    <property type="entry name" value="G_PROTEIN_RECEP_F1_2"/>
    <property type="match status" value="1"/>
</dbReference>
<feature type="region of interest" description="Disordered" evidence="13">
    <location>
        <begin position="439"/>
        <end position="458"/>
    </location>
</feature>
<evidence type="ECO:0000313" key="17">
    <source>
        <dbReference type="Proteomes" id="UP001497623"/>
    </source>
</evidence>
<comment type="subcellular location">
    <subcellularLocation>
        <location evidence="1">Cell membrane</location>
        <topology evidence="1">Multi-pass membrane protein</topology>
    </subcellularLocation>
</comment>
<keyword evidence="4 12" id="KW-0812">Transmembrane</keyword>
<keyword evidence="10" id="KW-0325">Glycoprotein</keyword>
<keyword evidence="5 14" id="KW-1133">Transmembrane helix</keyword>
<evidence type="ECO:0000256" key="9">
    <source>
        <dbReference type="ARBA" id="ARBA00023170"/>
    </source>
</evidence>
<evidence type="ECO:0000256" key="4">
    <source>
        <dbReference type="ARBA" id="ARBA00022692"/>
    </source>
</evidence>
<dbReference type="GO" id="GO:0005886">
    <property type="term" value="C:plasma membrane"/>
    <property type="evidence" value="ECO:0007669"/>
    <property type="project" value="UniProtKB-SubCell"/>
</dbReference>
<dbReference type="InterPro" id="IPR000276">
    <property type="entry name" value="GPCR_Rhodpsn"/>
</dbReference>
<dbReference type="Pfam" id="PF00001">
    <property type="entry name" value="7tm_1"/>
    <property type="match status" value="1"/>
</dbReference>
<evidence type="ECO:0000256" key="13">
    <source>
        <dbReference type="SAM" id="MobiDB-lite"/>
    </source>
</evidence>
<dbReference type="InterPro" id="IPR017452">
    <property type="entry name" value="GPCR_Rhodpsn_7TM"/>
</dbReference>
<feature type="transmembrane region" description="Helical" evidence="14">
    <location>
        <begin position="132"/>
        <end position="150"/>
    </location>
</feature>
<comment type="caution">
    <text evidence="16">The sequence shown here is derived from an EMBL/GenBank/DDBJ whole genome shotgun (WGS) entry which is preliminary data.</text>
</comment>
<feature type="transmembrane region" description="Helical" evidence="14">
    <location>
        <begin position="362"/>
        <end position="384"/>
    </location>
</feature>
<dbReference type="Gene3D" id="1.20.1070.10">
    <property type="entry name" value="Rhodopsin 7-helix transmembrane proteins"/>
    <property type="match status" value="1"/>
</dbReference>
<evidence type="ECO:0000256" key="12">
    <source>
        <dbReference type="RuleBase" id="RU000688"/>
    </source>
</evidence>
<evidence type="ECO:0000256" key="3">
    <source>
        <dbReference type="ARBA" id="ARBA00022475"/>
    </source>
</evidence>
<dbReference type="Proteomes" id="UP001497623">
    <property type="component" value="Unassembled WGS sequence"/>
</dbReference>
<evidence type="ECO:0000256" key="2">
    <source>
        <dbReference type="ARBA" id="ARBA00010663"/>
    </source>
</evidence>
<feature type="transmembrane region" description="Helical" evidence="14">
    <location>
        <begin position="270"/>
        <end position="292"/>
    </location>
</feature>
<comment type="similarity">
    <text evidence="2 12">Belongs to the G-protein coupled receptor 1 family.</text>
</comment>
<keyword evidence="8" id="KW-1015">Disulfide bond</keyword>
<dbReference type="PRINTS" id="PR01565">
    <property type="entry name" value="NEUROMEDINUR"/>
</dbReference>
<feature type="transmembrane region" description="Helical" evidence="14">
    <location>
        <begin position="323"/>
        <end position="342"/>
    </location>
</feature>
<evidence type="ECO:0000256" key="1">
    <source>
        <dbReference type="ARBA" id="ARBA00004651"/>
    </source>
</evidence>
<evidence type="ECO:0000256" key="5">
    <source>
        <dbReference type="ARBA" id="ARBA00022989"/>
    </source>
</evidence>
<feature type="region of interest" description="Disordered" evidence="13">
    <location>
        <begin position="545"/>
        <end position="572"/>
    </location>
</feature>
<evidence type="ECO:0000256" key="7">
    <source>
        <dbReference type="ARBA" id="ARBA00023136"/>
    </source>
</evidence>
<feature type="non-terminal residue" evidence="16">
    <location>
        <position position="612"/>
    </location>
</feature>
<evidence type="ECO:0000256" key="11">
    <source>
        <dbReference type="ARBA" id="ARBA00023224"/>
    </source>
</evidence>
<feature type="transmembrane region" description="Helical" evidence="14">
    <location>
        <begin position="94"/>
        <end position="120"/>
    </location>
</feature>
<evidence type="ECO:0000256" key="14">
    <source>
        <dbReference type="SAM" id="Phobius"/>
    </source>
</evidence>
<feature type="domain" description="G-protein coupled receptors family 1 profile" evidence="15">
    <location>
        <begin position="112"/>
        <end position="385"/>
    </location>
</feature>
<keyword evidence="7 14" id="KW-0472">Membrane</keyword>
<evidence type="ECO:0000256" key="6">
    <source>
        <dbReference type="ARBA" id="ARBA00023040"/>
    </source>
</evidence>
<proteinExistence type="inferred from homology"/>
<accession>A0AAV2QIC8</accession>
<dbReference type="GO" id="GO:0001607">
    <property type="term" value="F:neuromedin U receptor activity"/>
    <property type="evidence" value="ECO:0007669"/>
    <property type="project" value="InterPro"/>
</dbReference>
<evidence type="ECO:0000313" key="16">
    <source>
        <dbReference type="EMBL" id="CAL4083652.1"/>
    </source>
</evidence>
<keyword evidence="11 12" id="KW-0807">Transducer</keyword>
<dbReference type="PRINTS" id="PR00237">
    <property type="entry name" value="GPCRRHODOPSN"/>
</dbReference>
<feature type="compositionally biased region" description="Low complexity" evidence="13">
    <location>
        <begin position="555"/>
        <end position="572"/>
    </location>
</feature>
<dbReference type="InterPro" id="IPR005390">
    <property type="entry name" value="NeuromedU_rcpt"/>
</dbReference>
<sequence>MAEIILAEEGMPINASTSLTHNSSIYITIPTENKLLPTASSIYNELITPAIQSTVYSNIVNPFSALDNATTLSNNGTLSEDDPSQSTEDSDSSMVIVMTIIYVIISITSIVGNVATCTVIAQNRIMHTATNYYLFSMAVSDLLLLITGMPHEMHTLWHPSPYMFGAAFCITRGLAAETSTNASILTISAFTVERYIGICHPLKSHTMSQLGRVIRFIIAIWFIALFCAIPQAVQYGVVYDDRFINNTVEYMNSAQCNIRPEKKLNYAFEISTFLFFCAPMTLILVLYINIGLELKRSAHLARAASSVGNHYSSSSADRSRNKAVIKMLVAVVLAFFICWAPFHAQRLLAIYGDASHALTVTIYGMLNHISGIFFYTSTCINPILYHTMSNRFRQALKVTLESCCGRKSSGSSGGRWLSHGKSTRSHPAMHNLELTEQTFASETTTTTTNSHDRRGSDPKTTIQFLIQDQKGSLILADNSTAQSLSIKNHLPGKILGRKSKNYLKPTNFKFKPRFQKNIIENPMNVCNDKLNGSDDSKSEDALRIAQQQPNTRKPSTSNSINSGTTISNSSLSHMEAEFTREELVEAMARANNVEERPMNSQATGADKFRTIL</sequence>
<feature type="region of interest" description="Disordered" evidence="13">
    <location>
        <begin position="591"/>
        <end position="612"/>
    </location>
</feature>
<dbReference type="PROSITE" id="PS00237">
    <property type="entry name" value="G_PROTEIN_RECEP_F1_1"/>
    <property type="match status" value="1"/>
</dbReference>
<evidence type="ECO:0000259" key="15">
    <source>
        <dbReference type="PROSITE" id="PS50262"/>
    </source>
</evidence>
<evidence type="ECO:0000256" key="10">
    <source>
        <dbReference type="ARBA" id="ARBA00023180"/>
    </source>
</evidence>
<dbReference type="PANTHER" id="PTHR24243:SF208">
    <property type="entry name" value="PYROKININ-1 RECEPTOR"/>
    <property type="match status" value="1"/>
</dbReference>
<feature type="transmembrane region" description="Helical" evidence="14">
    <location>
        <begin position="162"/>
        <end position="192"/>
    </location>
</feature>
<feature type="compositionally biased region" description="Polar residues" evidence="13">
    <location>
        <begin position="545"/>
        <end position="554"/>
    </location>
</feature>
<dbReference type="SUPFAM" id="SSF81321">
    <property type="entry name" value="Family A G protein-coupled receptor-like"/>
    <property type="match status" value="1"/>
</dbReference>
<protein>
    <recommendedName>
        <fullName evidence="15">G-protein coupled receptors family 1 profile domain-containing protein</fullName>
    </recommendedName>
</protein>
<keyword evidence="9 12" id="KW-0675">Receptor</keyword>
<dbReference type="AlphaFoldDB" id="A0AAV2QIC8"/>
<organism evidence="16 17">
    <name type="scientific">Meganyctiphanes norvegica</name>
    <name type="common">Northern krill</name>
    <name type="synonym">Thysanopoda norvegica</name>
    <dbReference type="NCBI Taxonomy" id="48144"/>
    <lineage>
        <taxon>Eukaryota</taxon>
        <taxon>Metazoa</taxon>
        <taxon>Ecdysozoa</taxon>
        <taxon>Arthropoda</taxon>
        <taxon>Crustacea</taxon>
        <taxon>Multicrustacea</taxon>
        <taxon>Malacostraca</taxon>
        <taxon>Eumalacostraca</taxon>
        <taxon>Eucarida</taxon>
        <taxon>Euphausiacea</taxon>
        <taxon>Euphausiidae</taxon>
        <taxon>Meganyctiphanes</taxon>
    </lineage>
</organism>
<reference evidence="16 17" key="1">
    <citation type="submission" date="2024-05" db="EMBL/GenBank/DDBJ databases">
        <authorList>
            <person name="Wallberg A."/>
        </authorList>
    </citation>
    <scope>NUCLEOTIDE SEQUENCE [LARGE SCALE GENOMIC DNA]</scope>
</reference>
<feature type="region of interest" description="Disordered" evidence="13">
    <location>
        <begin position="406"/>
        <end position="429"/>
    </location>
</feature>
<name>A0AAV2QIC8_MEGNR</name>
<keyword evidence="17" id="KW-1185">Reference proteome</keyword>
<dbReference type="PANTHER" id="PTHR24243">
    <property type="entry name" value="G-PROTEIN COUPLED RECEPTOR"/>
    <property type="match status" value="1"/>
</dbReference>
<dbReference type="EMBL" id="CAXKWB010006622">
    <property type="protein sequence ID" value="CAL4083652.1"/>
    <property type="molecule type" value="Genomic_DNA"/>
</dbReference>
<gene>
    <name evidence="16" type="ORF">MNOR_LOCUS12198</name>
</gene>
<keyword evidence="6 12" id="KW-0297">G-protein coupled receptor</keyword>
<evidence type="ECO:0000256" key="8">
    <source>
        <dbReference type="ARBA" id="ARBA00023157"/>
    </source>
</evidence>
<keyword evidence="3" id="KW-1003">Cell membrane</keyword>